<accession>A0A397RVZ5</accession>
<dbReference type="OrthoDB" id="40320at2"/>
<protein>
    <submittedName>
        <fullName evidence="3">DNA invertase Pin-like site-specific DNA recombinase</fullName>
    </submittedName>
</protein>
<dbReference type="Pfam" id="PF00239">
    <property type="entry name" value="Resolvase"/>
    <property type="match status" value="1"/>
</dbReference>
<dbReference type="InterPro" id="IPR038109">
    <property type="entry name" value="DNA_bind_recomb_sf"/>
</dbReference>
<dbReference type="Proteomes" id="UP000266506">
    <property type="component" value="Unassembled WGS sequence"/>
</dbReference>
<dbReference type="Gene3D" id="3.40.50.1390">
    <property type="entry name" value="Resolvase, N-terminal catalytic domain"/>
    <property type="match status" value="1"/>
</dbReference>
<dbReference type="AlphaFoldDB" id="A0A397RVZ5"/>
<dbReference type="PANTHER" id="PTHR30461:SF23">
    <property type="entry name" value="DNA RECOMBINASE-RELATED"/>
    <property type="match status" value="1"/>
</dbReference>
<dbReference type="Pfam" id="PF07508">
    <property type="entry name" value="Recombinase"/>
    <property type="match status" value="1"/>
</dbReference>
<dbReference type="PROSITE" id="PS51736">
    <property type="entry name" value="RECOMBINASES_3"/>
    <property type="match status" value="1"/>
</dbReference>
<evidence type="ECO:0000313" key="4">
    <source>
        <dbReference type="Proteomes" id="UP000266506"/>
    </source>
</evidence>
<feature type="domain" description="Recombinase" evidence="2">
    <location>
        <begin position="198"/>
        <end position="327"/>
    </location>
</feature>
<proteinExistence type="predicted"/>
<dbReference type="InterPro" id="IPR036162">
    <property type="entry name" value="Resolvase-like_N_sf"/>
</dbReference>
<gene>
    <name evidence="3" type="ORF">EI71_00671</name>
</gene>
<dbReference type="EMBL" id="QXEV01000005">
    <property type="protein sequence ID" value="RIA77888.1"/>
    <property type="molecule type" value="Genomic_DNA"/>
</dbReference>
<evidence type="ECO:0000259" key="1">
    <source>
        <dbReference type="PROSITE" id="PS51736"/>
    </source>
</evidence>
<reference evidence="3 4" key="1">
    <citation type="submission" date="2018-08" db="EMBL/GenBank/DDBJ databases">
        <title>Genomic Encyclopedia of Archaeal and Bacterial Type Strains, Phase II (KMG-II): from individual species to whole genera.</title>
        <authorList>
            <person name="Goeker M."/>
        </authorList>
    </citation>
    <scope>NUCLEOTIDE SEQUENCE [LARGE SCALE GENOMIC DNA]</scope>
    <source>
        <strain evidence="3 4">ATCC 27112</strain>
    </source>
</reference>
<dbReference type="SUPFAM" id="SSF53041">
    <property type="entry name" value="Resolvase-like"/>
    <property type="match status" value="1"/>
</dbReference>
<dbReference type="InParanoid" id="A0A397RVZ5"/>
<dbReference type="GO" id="GO:0003677">
    <property type="term" value="F:DNA binding"/>
    <property type="evidence" value="ECO:0007669"/>
    <property type="project" value="InterPro"/>
</dbReference>
<dbReference type="Gene3D" id="3.90.1750.20">
    <property type="entry name" value="Putative Large Serine Recombinase, Chain B, Domain 2"/>
    <property type="match status" value="1"/>
</dbReference>
<dbReference type="PANTHER" id="PTHR30461">
    <property type="entry name" value="DNA-INVERTASE FROM LAMBDOID PROPHAGE"/>
    <property type="match status" value="1"/>
</dbReference>
<evidence type="ECO:0000313" key="3">
    <source>
        <dbReference type="EMBL" id="RIA77888.1"/>
    </source>
</evidence>
<dbReference type="CDD" id="cd00338">
    <property type="entry name" value="Ser_Recombinase"/>
    <property type="match status" value="1"/>
</dbReference>
<dbReference type="GO" id="GO:0000150">
    <property type="term" value="F:DNA strand exchange activity"/>
    <property type="evidence" value="ECO:0007669"/>
    <property type="project" value="InterPro"/>
</dbReference>
<comment type="caution">
    <text evidence="3">The sequence shown here is derived from an EMBL/GenBank/DDBJ whole genome shotgun (WGS) entry which is preliminary data.</text>
</comment>
<name>A0A397RVZ5_9MOLU</name>
<organism evidence="3 4">
    <name type="scientific">Anaeroplasma bactoclasticum</name>
    <dbReference type="NCBI Taxonomy" id="2088"/>
    <lineage>
        <taxon>Bacteria</taxon>
        <taxon>Bacillati</taxon>
        <taxon>Mycoplasmatota</taxon>
        <taxon>Mollicutes</taxon>
        <taxon>Anaeroplasmatales</taxon>
        <taxon>Anaeroplasmataceae</taxon>
        <taxon>Anaeroplasma</taxon>
    </lineage>
</organism>
<feature type="domain" description="Resolvase/invertase-type recombinase catalytic" evidence="1">
    <location>
        <begin position="41"/>
        <end position="191"/>
    </location>
</feature>
<sequence>MATEEEKQKVRDRQKGYRQDEIVVIKAKEPVSLRDTRSELRVCAYCRVSTDNIEQTSSFELQKLYYEEYISKHDNWKMVDIFSDEGISATSLLHRDGFKRMIEECKKGRIDLIVTKSVSRFSRNVVDCIDTIRMLKSLNPPVRVFFESEGIDTADSTSDVMLNILAIFAQEESHTKSEIMQWSVDNRFARGNFLTPRLFGYKIDKDKPDRYIIVEEEAEIIRLVFSMYVTGYSPNEIADTMMRLGYVANIKGEYKWTSATVNNILSNERRSGMIIARKTYTPDFTTHKVRKNVNQRNKYQMVNHHDGIVARDIYNEALRIKELRRHRNYDIIPSLSVIKEGALKGFVPVSVKYSGFTIDNYLFASDFAYELDSNGNRREEKSKSIDKNRLSAFDLTGFEKVDSQLLASYERPILWFSNNKMYFNRACIDKMNGAHYIELLFEPREKLLAIRSSKSNHQFAIKWVIDKDDKLTPSTKTSSGISEILFDTMEWDNSLRYRMFGVKRQKNDDIVVLFDLNNAEALKREEYQIIDTNEIKHKTISLYDDYYMNHFGNDFYQDIYSMRLYLMDVFKKWNLDANLISVEGDTEWITIAKQTVDKHLAKLMEVENEQGWFNSKKGRYWWRWGCRWGWRIQL</sequence>
<evidence type="ECO:0000259" key="2">
    <source>
        <dbReference type="PROSITE" id="PS51737"/>
    </source>
</evidence>
<dbReference type="InterPro" id="IPR050639">
    <property type="entry name" value="SSR_resolvase"/>
</dbReference>
<dbReference type="PROSITE" id="PS51737">
    <property type="entry name" value="RECOMBINASE_DNA_BIND"/>
    <property type="match status" value="1"/>
</dbReference>
<dbReference type="InterPro" id="IPR011109">
    <property type="entry name" value="DNA_bind_recombinase_dom"/>
</dbReference>
<dbReference type="InterPro" id="IPR006119">
    <property type="entry name" value="Resolv_N"/>
</dbReference>
<dbReference type="SMART" id="SM00857">
    <property type="entry name" value="Resolvase"/>
    <property type="match status" value="1"/>
</dbReference>
<keyword evidence="4" id="KW-1185">Reference proteome</keyword>